<reference evidence="1 2" key="1">
    <citation type="submission" date="2019-03" db="EMBL/GenBank/DDBJ databases">
        <title>Genomic Encyclopedia of Type Strains, Phase IV (KMG-IV): sequencing the most valuable type-strain genomes for metagenomic binning, comparative biology and taxonomic classification.</title>
        <authorList>
            <person name="Goeker M."/>
        </authorList>
    </citation>
    <scope>NUCLEOTIDE SEQUENCE [LARGE SCALE GENOMIC DNA]</scope>
    <source>
        <strain evidence="1 2">DSM 15969</strain>
    </source>
</reference>
<name>A0A4R1Q6I2_9FIRM</name>
<dbReference type="EMBL" id="SLUI01000005">
    <property type="protein sequence ID" value="TCL37577.1"/>
    <property type="molecule type" value="Genomic_DNA"/>
</dbReference>
<dbReference type="RefSeq" id="WP_243650478.1">
    <property type="nucleotide sequence ID" value="NZ_DAIMLW010000346.1"/>
</dbReference>
<evidence type="ECO:0000313" key="1">
    <source>
        <dbReference type="EMBL" id="TCL37577.1"/>
    </source>
</evidence>
<protein>
    <submittedName>
        <fullName evidence="1">Uncharacterized protein DUF2508</fullName>
    </submittedName>
</protein>
<comment type="caution">
    <text evidence="1">The sequence shown here is derived from an EMBL/GenBank/DDBJ whole genome shotgun (WGS) entry which is preliminary data.</text>
</comment>
<accession>A0A4R1Q6I2</accession>
<dbReference type="InterPro" id="IPR019644">
    <property type="entry name" value="DUF2508"/>
</dbReference>
<organism evidence="1 2">
    <name type="scientific">Anaerospora hongkongensis</name>
    <dbReference type="NCBI Taxonomy" id="244830"/>
    <lineage>
        <taxon>Bacteria</taxon>
        <taxon>Bacillati</taxon>
        <taxon>Bacillota</taxon>
        <taxon>Negativicutes</taxon>
        <taxon>Selenomonadales</taxon>
        <taxon>Sporomusaceae</taxon>
        <taxon>Anaerospora</taxon>
    </lineage>
</organism>
<proteinExistence type="predicted"/>
<gene>
    <name evidence="1" type="ORF">EV210_1054</name>
</gene>
<evidence type="ECO:0000313" key="2">
    <source>
        <dbReference type="Proteomes" id="UP000295063"/>
    </source>
</evidence>
<sequence>MNAPWVNIITAGGKMVSSLMEHEREKPHSAEMSLPESIEQARREWQEAQAYYNTVTDKDLIDHAAYLIQAAEKKYIYLMKRARAEGIVHSKYTITEH</sequence>
<dbReference type="Pfam" id="PF10704">
    <property type="entry name" value="DUF2508"/>
    <property type="match status" value="1"/>
</dbReference>
<dbReference type="AlphaFoldDB" id="A0A4R1Q6I2"/>
<dbReference type="Proteomes" id="UP000295063">
    <property type="component" value="Unassembled WGS sequence"/>
</dbReference>
<keyword evidence="2" id="KW-1185">Reference proteome</keyword>